<reference evidence="3" key="1">
    <citation type="submission" date="2014-08" db="EMBL/GenBank/DDBJ databases">
        <authorList>
            <person name="Falentin Helene"/>
        </authorList>
    </citation>
    <scope>NUCLEOTIDE SEQUENCE</scope>
</reference>
<sequence>MDLHTAQLLTSPEGERALTLATGLPDPDSLGAGERMRREFAPELAAAALSQMGLRRRARAKLGPRADLLLWTSDGVEQATRASVSAWRARRLVSAGITTVLDIGCGAGADALAFLDAGLSVTGVEIDPATALLARHNLSTADAGADDPPGPAAAGGPRRPGPRAVVIAGDGVELAPGLIQGATRRVCVYLDPARRTSRGRSWRVDDLSPGWPFVEAQLRADHATCVKLGPGFPRELLPDDVAAIWVSDHGDLVECGLWHLPGDGAPDVPDPGAPGGTGRIAVPGSRSAVLLPSGVQAWADPGAPDFEVRAPGRYLYEPDPAVSRAGASRALAIQPAATGSSGTRQPGGAPVHIWRLAPGVGYLSSDDLISTPLATTFEVLEVIDHHLPALRAWVKAHRIGTLEIKKRAVEIDPAALRKKLHPKGPNAATLLLTPTTNGLAALVVQRLRDTPRITLN</sequence>
<feature type="compositionally biased region" description="Low complexity" evidence="1">
    <location>
        <begin position="141"/>
        <end position="157"/>
    </location>
</feature>
<feature type="region of interest" description="Disordered" evidence="1">
    <location>
        <begin position="140"/>
        <end position="161"/>
    </location>
</feature>
<protein>
    <recommendedName>
        <fullName evidence="2">THUMP-like domain-containing protein</fullName>
    </recommendedName>
</protein>
<dbReference type="Pfam" id="PF18096">
    <property type="entry name" value="Thump_like"/>
    <property type="match status" value="1"/>
</dbReference>
<gene>
    <name evidence="3" type="ORF">PFCIRM138_10990</name>
</gene>
<feature type="domain" description="THUMP-like" evidence="2">
    <location>
        <begin position="375"/>
        <end position="444"/>
    </location>
</feature>
<evidence type="ECO:0000313" key="3">
    <source>
        <dbReference type="EMBL" id="CEP26932.1"/>
    </source>
</evidence>
<evidence type="ECO:0000256" key="1">
    <source>
        <dbReference type="SAM" id="MobiDB-lite"/>
    </source>
</evidence>
<dbReference type="SUPFAM" id="SSF53335">
    <property type="entry name" value="S-adenosyl-L-methionine-dependent methyltransferases"/>
    <property type="match status" value="1"/>
</dbReference>
<dbReference type="InterPro" id="IPR029063">
    <property type="entry name" value="SAM-dependent_MTases_sf"/>
</dbReference>
<name>A0A0B7P0C0_PROFF</name>
<accession>A0A0B7P0C0</accession>
<dbReference type="EMBL" id="LM676427">
    <property type="protein sequence ID" value="CEP26932.1"/>
    <property type="molecule type" value="Genomic_DNA"/>
</dbReference>
<dbReference type="Gene3D" id="3.40.50.150">
    <property type="entry name" value="Vaccinia Virus protein VP39"/>
    <property type="match status" value="1"/>
</dbReference>
<proteinExistence type="predicted"/>
<dbReference type="InterPro" id="IPR041497">
    <property type="entry name" value="Thump-like"/>
</dbReference>
<evidence type="ECO:0000259" key="2">
    <source>
        <dbReference type="Pfam" id="PF18096"/>
    </source>
</evidence>
<organism evidence="3">
    <name type="scientific">Propionibacterium freudenreichii subsp. freudenreichii</name>
    <dbReference type="NCBI Taxonomy" id="66712"/>
    <lineage>
        <taxon>Bacteria</taxon>
        <taxon>Bacillati</taxon>
        <taxon>Actinomycetota</taxon>
        <taxon>Actinomycetes</taxon>
        <taxon>Propionibacteriales</taxon>
        <taxon>Propionibacteriaceae</taxon>
        <taxon>Propionibacterium</taxon>
    </lineage>
</organism>
<dbReference type="AlphaFoldDB" id="A0A0B7P0C0"/>
<dbReference type="CDD" id="cd02440">
    <property type="entry name" value="AdoMet_MTases"/>
    <property type="match status" value="1"/>
</dbReference>